<dbReference type="NCBIfam" id="TIGR00084">
    <property type="entry name" value="ruvA"/>
    <property type="match status" value="1"/>
</dbReference>
<evidence type="ECO:0000256" key="3">
    <source>
        <dbReference type="ARBA" id="ARBA00023125"/>
    </source>
</evidence>
<name>A0A1M7ZCG6_9HYPH</name>
<comment type="domain">
    <text evidence="6">Has three domains with a flexible linker between the domains II and III and assumes an 'L' shape. Domain III is highly mobile and contacts RuvB.</text>
</comment>
<dbReference type="InterPro" id="IPR036267">
    <property type="entry name" value="RuvA_C_sf"/>
</dbReference>
<dbReference type="SUPFAM" id="SSF47781">
    <property type="entry name" value="RuvA domain 2-like"/>
    <property type="match status" value="1"/>
</dbReference>
<dbReference type="SMART" id="SM00278">
    <property type="entry name" value="HhH1"/>
    <property type="match status" value="2"/>
</dbReference>
<evidence type="ECO:0000256" key="2">
    <source>
        <dbReference type="ARBA" id="ARBA00022763"/>
    </source>
</evidence>
<dbReference type="GO" id="GO:0005737">
    <property type="term" value="C:cytoplasm"/>
    <property type="evidence" value="ECO:0007669"/>
    <property type="project" value="UniProtKB-SubCell"/>
</dbReference>
<dbReference type="Gene3D" id="1.10.150.20">
    <property type="entry name" value="5' to 3' exonuclease, C-terminal subdomain"/>
    <property type="match status" value="1"/>
</dbReference>
<dbReference type="AlphaFoldDB" id="A0A1M7ZCG6"/>
<dbReference type="GO" id="GO:0009378">
    <property type="term" value="F:four-way junction helicase activity"/>
    <property type="evidence" value="ECO:0007669"/>
    <property type="project" value="InterPro"/>
</dbReference>
<comment type="similarity">
    <text evidence="6">Belongs to the RuvA family.</text>
</comment>
<dbReference type="GO" id="GO:0048476">
    <property type="term" value="C:Holliday junction resolvase complex"/>
    <property type="evidence" value="ECO:0007669"/>
    <property type="project" value="UniProtKB-UniRule"/>
</dbReference>
<dbReference type="InterPro" id="IPR000085">
    <property type="entry name" value="RuvA"/>
</dbReference>
<keyword evidence="5 6" id="KW-0234">DNA repair</keyword>
<evidence type="ECO:0000259" key="7">
    <source>
        <dbReference type="SMART" id="SM00278"/>
    </source>
</evidence>
<dbReference type="Gene3D" id="1.10.8.10">
    <property type="entry name" value="DNA helicase RuvA subunit, C-terminal domain"/>
    <property type="match status" value="1"/>
</dbReference>
<evidence type="ECO:0000256" key="6">
    <source>
        <dbReference type="HAMAP-Rule" id="MF_00031"/>
    </source>
</evidence>
<evidence type="ECO:0000313" key="9">
    <source>
        <dbReference type="Proteomes" id="UP000186406"/>
    </source>
</evidence>
<keyword evidence="9" id="KW-1185">Reference proteome</keyword>
<comment type="caution">
    <text evidence="6">Lacks conserved residue(s) required for the propagation of feature annotation.</text>
</comment>
<dbReference type="GO" id="GO:0006310">
    <property type="term" value="P:DNA recombination"/>
    <property type="evidence" value="ECO:0007669"/>
    <property type="project" value="UniProtKB-UniRule"/>
</dbReference>
<dbReference type="GO" id="GO:0009379">
    <property type="term" value="C:Holliday junction helicase complex"/>
    <property type="evidence" value="ECO:0007669"/>
    <property type="project" value="InterPro"/>
</dbReference>
<feature type="region of interest" description="Domain III" evidence="6">
    <location>
        <begin position="157"/>
        <end position="203"/>
    </location>
</feature>
<comment type="function">
    <text evidence="6">The RuvA-RuvB-RuvC complex processes Holliday junction (HJ) DNA during genetic recombination and DNA repair, while the RuvA-RuvB complex plays an important role in the rescue of blocked DNA replication forks via replication fork reversal (RFR). RuvA specifically binds to HJ cruciform DNA, conferring on it an open structure. The RuvB hexamer acts as an ATP-dependent pump, pulling dsDNA into and through the RuvAB complex. HJ branch migration allows RuvC to scan DNA until it finds its consensus sequence, where it cleaves and resolves the cruciform DNA.</text>
</comment>
<dbReference type="HAMAP" id="MF_00031">
    <property type="entry name" value="DNA_HJ_migration_RuvA"/>
    <property type="match status" value="1"/>
</dbReference>
<evidence type="ECO:0000256" key="1">
    <source>
        <dbReference type="ARBA" id="ARBA00022490"/>
    </source>
</evidence>
<dbReference type="InterPro" id="IPR003583">
    <property type="entry name" value="Hlx-hairpin-Hlx_DNA-bd_motif"/>
</dbReference>
<accession>A0A1M7ZCG6</accession>
<dbReference type="GO" id="GO:0006281">
    <property type="term" value="P:DNA repair"/>
    <property type="evidence" value="ECO:0007669"/>
    <property type="project" value="UniProtKB-UniRule"/>
</dbReference>
<feature type="domain" description="Helix-hairpin-helix DNA-binding motif class 1" evidence="7">
    <location>
        <begin position="108"/>
        <end position="127"/>
    </location>
</feature>
<dbReference type="STRING" id="1123029.SAMN02745172_00991"/>
<keyword evidence="8" id="KW-0347">Helicase</keyword>
<evidence type="ECO:0000313" key="8">
    <source>
        <dbReference type="EMBL" id="SHO62386.1"/>
    </source>
</evidence>
<keyword evidence="8" id="KW-0067">ATP-binding</keyword>
<dbReference type="GO" id="GO:0005524">
    <property type="term" value="F:ATP binding"/>
    <property type="evidence" value="ECO:0007669"/>
    <property type="project" value="InterPro"/>
</dbReference>
<gene>
    <name evidence="6" type="primary">ruvA</name>
    <name evidence="8" type="ORF">SAMN02745172_00991</name>
</gene>
<keyword evidence="3 6" id="KW-0238">DNA-binding</keyword>
<evidence type="ECO:0000256" key="5">
    <source>
        <dbReference type="ARBA" id="ARBA00023204"/>
    </source>
</evidence>
<dbReference type="InterPro" id="IPR012340">
    <property type="entry name" value="NA-bd_OB-fold"/>
</dbReference>
<comment type="subcellular location">
    <subcellularLocation>
        <location evidence="6">Cytoplasm</location>
    </subcellularLocation>
</comment>
<dbReference type="Gene3D" id="2.40.50.140">
    <property type="entry name" value="Nucleic acid-binding proteins"/>
    <property type="match status" value="1"/>
</dbReference>
<dbReference type="Pfam" id="PF07499">
    <property type="entry name" value="RuvA_C"/>
    <property type="match status" value="1"/>
</dbReference>
<dbReference type="Proteomes" id="UP000186406">
    <property type="component" value="Unassembled WGS sequence"/>
</dbReference>
<dbReference type="SUPFAM" id="SSF50249">
    <property type="entry name" value="Nucleic acid-binding proteins"/>
    <property type="match status" value="1"/>
</dbReference>
<dbReference type="InterPro" id="IPR013849">
    <property type="entry name" value="DNA_helicase_Holl-junc_RuvA_I"/>
</dbReference>
<keyword evidence="2 6" id="KW-0227">DNA damage</keyword>
<organism evidence="8 9">
    <name type="scientific">Pseudoxanthobacter soli DSM 19599</name>
    <dbReference type="NCBI Taxonomy" id="1123029"/>
    <lineage>
        <taxon>Bacteria</taxon>
        <taxon>Pseudomonadati</taxon>
        <taxon>Pseudomonadota</taxon>
        <taxon>Alphaproteobacteria</taxon>
        <taxon>Hyphomicrobiales</taxon>
        <taxon>Segnochrobactraceae</taxon>
        <taxon>Pseudoxanthobacter</taxon>
    </lineage>
</organism>
<proteinExistence type="inferred from homology"/>
<dbReference type="EMBL" id="FRXO01000002">
    <property type="protein sequence ID" value="SHO62386.1"/>
    <property type="molecule type" value="Genomic_DNA"/>
</dbReference>
<keyword evidence="8" id="KW-0378">Hydrolase</keyword>
<dbReference type="OrthoDB" id="5293449at2"/>
<protein>
    <recommendedName>
        <fullName evidence="6">Holliday junction branch migration complex subunit RuvA</fullName>
    </recommendedName>
</protein>
<reference evidence="8 9" key="1">
    <citation type="submission" date="2016-12" db="EMBL/GenBank/DDBJ databases">
        <authorList>
            <person name="Song W.-J."/>
            <person name="Kurnit D.M."/>
        </authorList>
    </citation>
    <scope>NUCLEOTIDE SEQUENCE [LARGE SCALE GENOMIC DNA]</scope>
    <source>
        <strain evidence="8 9">DSM 19599</strain>
    </source>
</reference>
<dbReference type="InterPro" id="IPR011114">
    <property type="entry name" value="RuvA_C"/>
</dbReference>
<dbReference type="CDD" id="cd14332">
    <property type="entry name" value="UBA_RuvA_C"/>
    <property type="match status" value="1"/>
</dbReference>
<comment type="subunit">
    <text evidence="6">Homotetramer. Forms an RuvA(8)-RuvB(12)-Holliday junction (HJ) complex. HJ DNA is sandwiched between 2 RuvA tetramers; dsDNA enters through RuvA and exits via RuvB. An RuvB hexamer assembles on each DNA strand where it exits the tetramer. Each RuvB hexamer is contacted by two RuvA subunits (via domain III) on 2 adjacent RuvB subunits; this complex drives branch migration. In the full resolvosome a probable DNA-RuvA(4)-RuvB(12)-RuvC(2) complex forms which resolves the HJ.</text>
</comment>
<dbReference type="GO" id="GO:0000400">
    <property type="term" value="F:four-way junction DNA binding"/>
    <property type="evidence" value="ECO:0007669"/>
    <property type="project" value="UniProtKB-UniRule"/>
</dbReference>
<dbReference type="RefSeq" id="WP_073626230.1">
    <property type="nucleotide sequence ID" value="NZ_FRXO01000002.1"/>
</dbReference>
<keyword evidence="8" id="KW-0547">Nucleotide-binding</keyword>
<evidence type="ECO:0000256" key="4">
    <source>
        <dbReference type="ARBA" id="ARBA00023172"/>
    </source>
</evidence>
<feature type="region of interest" description="Domain I" evidence="6">
    <location>
        <begin position="1"/>
        <end position="64"/>
    </location>
</feature>
<keyword evidence="1 6" id="KW-0963">Cytoplasm</keyword>
<keyword evidence="4 6" id="KW-0233">DNA recombination</keyword>
<dbReference type="Pfam" id="PF14520">
    <property type="entry name" value="HHH_5"/>
    <property type="match status" value="1"/>
</dbReference>
<dbReference type="Pfam" id="PF01330">
    <property type="entry name" value="RuvA_N"/>
    <property type="match status" value="1"/>
</dbReference>
<dbReference type="InterPro" id="IPR010994">
    <property type="entry name" value="RuvA_2-like"/>
</dbReference>
<dbReference type="SUPFAM" id="SSF46929">
    <property type="entry name" value="DNA helicase RuvA subunit, C-terminal domain"/>
    <property type="match status" value="1"/>
</dbReference>
<sequence>MIGKLTGLVDSVAADHVILDVGGVGYEVFCPARVLGHLPKTGERTSLVIEMLVREDMIRLFGFSSVAERGWFRQLCTVQGVGAKVALAVLGVMSANDLAAAIALQDKDTLTRVPGVGKRLAERLVTELKAVAPPLDAPGAIIGGGTAVAPSRDPAAADAISALVNLGYGEPQARAAVASARAEAGEDAPTASLIRLSLKELAR</sequence>
<feature type="domain" description="Helix-hairpin-helix DNA-binding motif class 1" evidence="7">
    <location>
        <begin position="73"/>
        <end position="92"/>
    </location>
</feature>